<dbReference type="Gene3D" id="2.60.120.650">
    <property type="entry name" value="Cupin"/>
    <property type="match status" value="1"/>
</dbReference>
<dbReference type="InterPro" id="IPR003347">
    <property type="entry name" value="JmjC_dom"/>
</dbReference>
<dbReference type="PANTHER" id="PTHR10694">
    <property type="entry name" value="LYSINE-SPECIFIC DEMETHYLASE"/>
    <property type="match status" value="1"/>
</dbReference>
<reference evidence="4" key="1">
    <citation type="submission" date="2022-04" db="UniProtKB">
        <authorList>
            <consortium name="RefSeq"/>
        </authorList>
    </citation>
    <scope>IDENTIFICATION</scope>
    <source>
        <tissue evidence="4">In vitro plantlets</tissue>
    </source>
</reference>
<dbReference type="RefSeq" id="XP_015891254.1">
    <property type="nucleotide sequence ID" value="XM_016035768.2"/>
</dbReference>
<dbReference type="AlphaFoldDB" id="A0A6P4AQC7"/>
<evidence type="ECO:0000259" key="2">
    <source>
        <dbReference type="PROSITE" id="PS51183"/>
    </source>
</evidence>
<dbReference type="InterPro" id="IPR003349">
    <property type="entry name" value="JmjN"/>
</dbReference>
<dbReference type="SMART" id="SM00545">
    <property type="entry name" value="JmjN"/>
    <property type="match status" value="1"/>
</dbReference>
<feature type="domain" description="JmjN" evidence="2">
    <location>
        <begin position="108"/>
        <end position="149"/>
    </location>
</feature>
<dbReference type="Pfam" id="PF02375">
    <property type="entry name" value="JmjN"/>
    <property type="match status" value="1"/>
</dbReference>
<evidence type="ECO:0000259" key="3">
    <source>
        <dbReference type="PROSITE" id="PS51184"/>
    </source>
</evidence>
<gene>
    <name evidence="4" type="primary">LOC107425744</name>
</gene>
<feature type="compositionally biased region" description="Polar residues" evidence="1">
    <location>
        <begin position="645"/>
        <end position="656"/>
    </location>
</feature>
<feature type="region of interest" description="Disordered" evidence="1">
    <location>
        <begin position="645"/>
        <end position="669"/>
    </location>
</feature>
<protein>
    <submittedName>
        <fullName evidence="4">putative lysine-specific demethylase JMJ16 isoform X1</fullName>
    </submittedName>
</protein>
<dbReference type="SMART" id="SM00558">
    <property type="entry name" value="JmjC"/>
    <property type="match status" value="1"/>
</dbReference>
<accession>A0A6P4AQC7</accession>
<dbReference type="GO" id="GO:0000785">
    <property type="term" value="C:chromatin"/>
    <property type="evidence" value="ECO:0007669"/>
    <property type="project" value="TreeGrafter"/>
</dbReference>
<dbReference type="PROSITE" id="PS51183">
    <property type="entry name" value="JMJN"/>
    <property type="match status" value="1"/>
</dbReference>
<dbReference type="Pfam" id="PF02373">
    <property type="entry name" value="JmjC"/>
    <property type="match status" value="1"/>
</dbReference>
<name>A0A6P4AQC7_ZIZJJ</name>
<evidence type="ECO:0000256" key="1">
    <source>
        <dbReference type="SAM" id="MobiDB-lite"/>
    </source>
</evidence>
<sequence>MSKKHQTSQLNNENMDDLSAPPGFVSLTSFILKRVGKIEEANNSKEFLDSSTQNPTYLDSMSGVNDNAMLKKTLRQIPRIIIDPANHNSEVTARWRPVDAIANVLEEAPVFHPTGEEFKDIVQYIAKIRSTVEAYGMCRIVPPSSWKHPENKICENNTFVTHIQRIDGVKTPYLENKISSPVEGQKGKRKRSLKMGLEVVNGHATYLGEVALKPGSEFTFKTFKKYADDFKGQYFCKSKVRNSDVCSTAFQKQWEPSVETIEGEYNRIVVNPTEEIEVLCGDNLDPNVFGGEYPAVTDPLDASGYPENVNSGWNLNNLPRLPGSLLSFESHYTSPILVPRARIGMCFSSLHWRVEEHRLYSLCYMHMGAPRIWYSVPGKCSIKFEETMKNFVANISEPELRYRLVKQFSPSILKSEGIPVFRCVQNPGEFVLVLPGAYHSGFDCGFNHSEAAKFAPLDWLPHGQLAVENYQMLERKTSISHDKLLLGAAQEAVRAQWELSLLCRKNTLDNLRWKDACGKEGILTKAFKSRVKSESLRREYLCSSSQLMKMDLSFDATIKRECCICFFDLHMAAAGCPCSSDRYSCLNHAKQLCSCAWTEKFFLFRYEISDLNILVEALEGKLSCVYKWAKEYLGLAVSSHVSKNSLQPTRNTVNPTSREDKSEKEVYGFEHTARPKSSRSVSQYKAEIKARLLKTTISKKAKDNAKESAAAATCSAIGRSSTSGFREEMKARIPQLPIFNDLKAKVNTVEPKDISSTAKGKSVLPMELISEVSASSSETSSSESED</sequence>
<dbReference type="GO" id="GO:0034647">
    <property type="term" value="F:histone H3K4me/H3K4me2/H3K4me3 demethylase activity"/>
    <property type="evidence" value="ECO:0007669"/>
    <property type="project" value="TreeGrafter"/>
</dbReference>
<dbReference type="PANTHER" id="PTHR10694:SF54">
    <property type="entry name" value="INACTIVE LYSINE-SPECIFIC DEMETHYLASE JMJ19-RELATED"/>
    <property type="match status" value="1"/>
</dbReference>
<dbReference type="SUPFAM" id="SSF51197">
    <property type="entry name" value="Clavaminate synthase-like"/>
    <property type="match status" value="1"/>
</dbReference>
<dbReference type="InterPro" id="IPR004198">
    <property type="entry name" value="Znf_C5HC2"/>
</dbReference>
<feature type="compositionally biased region" description="Basic and acidic residues" evidence="1">
    <location>
        <begin position="657"/>
        <end position="669"/>
    </location>
</feature>
<dbReference type="GO" id="GO:0005634">
    <property type="term" value="C:nucleus"/>
    <property type="evidence" value="ECO:0007669"/>
    <property type="project" value="TreeGrafter"/>
</dbReference>
<evidence type="ECO:0000313" key="4">
    <source>
        <dbReference type="RefSeq" id="XP_015891254.1"/>
    </source>
</evidence>
<dbReference type="PROSITE" id="PS51184">
    <property type="entry name" value="JMJC"/>
    <property type="match status" value="1"/>
</dbReference>
<feature type="domain" description="JmjC" evidence="3">
    <location>
        <begin position="307"/>
        <end position="471"/>
    </location>
</feature>
<dbReference type="GO" id="GO:0010468">
    <property type="term" value="P:regulation of gene expression"/>
    <property type="evidence" value="ECO:0007669"/>
    <property type="project" value="TreeGrafter"/>
</dbReference>
<dbReference type="Pfam" id="PF02928">
    <property type="entry name" value="zf-C5HC2"/>
    <property type="match status" value="1"/>
</dbReference>
<proteinExistence type="predicted"/>
<organism evidence="4">
    <name type="scientific">Ziziphus jujuba</name>
    <name type="common">Chinese jujube</name>
    <name type="synonym">Ziziphus sativa</name>
    <dbReference type="NCBI Taxonomy" id="326968"/>
    <lineage>
        <taxon>Eukaryota</taxon>
        <taxon>Viridiplantae</taxon>
        <taxon>Streptophyta</taxon>
        <taxon>Embryophyta</taxon>
        <taxon>Tracheophyta</taxon>
        <taxon>Spermatophyta</taxon>
        <taxon>Magnoliopsida</taxon>
        <taxon>eudicotyledons</taxon>
        <taxon>Gunneridae</taxon>
        <taxon>Pentapetalae</taxon>
        <taxon>rosids</taxon>
        <taxon>fabids</taxon>
        <taxon>Rosales</taxon>
        <taxon>Rhamnaceae</taxon>
        <taxon>Paliureae</taxon>
        <taxon>Ziziphus</taxon>
    </lineage>
</organism>